<keyword evidence="3" id="KW-1185">Reference proteome</keyword>
<feature type="chain" id="PRO_5041993801" description="Corticotropin-releasing factor domain-containing protein" evidence="1">
    <location>
        <begin position="21"/>
        <end position="159"/>
    </location>
</feature>
<dbReference type="Proteomes" id="UP001208570">
    <property type="component" value="Unassembled WGS sequence"/>
</dbReference>
<evidence type="ECO:0000313" key="2">
    <source>
        <dbReference type="EMBL" id="KAK2165788.1"/>
    </source>
</evidence>
<proteinExistence type="predicted"/>
<dbReference type="AlphaFoldDB" id="A0AAD9NEM2"/>
<evidence type="ECO:0000256" key="1">
    <source>
        <dbReference type="SAM" id="SignalP"/>
    </source>
</evidence>
<accession>A0AAD9NEM2</accession>
<comment type="caution">
    <text evidence="2">The sequence shown here is derived from an EMBL/GenBank/DDBJ whole genome shotgun (WGS) entry which is preliminary data.</text>
</comment>
<dbReference type="EMBL" id="JAODUP010000045">
    <property type="protein sequence ID" value="KAK2165788.1"/>
    <property type="molecule type" value="Genomic_DNA"/>
</dbReference>
<keyword evidence="1" id="KW-0732">Signal</keyword>
<evidence type="ECO:0008006" key="4">
    <source>
        <dbReference type="Google" id="ProtNLM"/>
    </source>
</evidence>
<name>A0AAD9NEM2_9ANNE</name>
<organism evidence="2 3">
    <name type="scientific">Paralvinella palmiformis</name>
    <dbReference type="NCBI Taxonomy" id="53620"/>
    <lineage>
        <taxon>Eukaryota</taxon>
        <taxon>Metazoa</taxon>
        <taxon>Spiralia</taxon>
        <taxon>Lophotrochozoa</taxon>
        <taxon>Annelida</taxon>
        <taxon>Polychaeta</taxon>
        <taxon>Sedentaria</taxon>
        <taxon>Canalipalpata</taxon>
        <taxon>Terebellida</taxon>
        <taxon>Terebelliformia</taxon>
        <taxon>Alvinellidae</taxon>
        <taxon>Paralvinella</taxon>
    </lineage>
</organism>
<evidence type="ECO:0000313" key="3">
    <source>
        <dbReference type="Proteomes" id="UP001208570"/>
    </source>
</evidence>
<sequence length="159" mass="17810">MVLLSSCLGLSMITLHLITSALICHGGPISTHHGVTSGLDTADNSDVTEKRPDWLSVNRDLASIAAMIHLMRSDRIHSALTEIGKRNQSLLELLYRYHMFTDLTNTSATTKKSNQLSVDMPLSAISEMLSNERIRNNQRRIHSQLLQIGKRDIQNFTRS</sequence>
<protein>
    <recommendedName>
        <fullName evidence="4">Corticotropin-releasing factor domain-containing protein</fullName>
    </recommendedName>
</protein>
<reference evidence="2" key="1">
    <citation type="journal article" date="2023" name="Mol. Biol. Evol.">
        <title>Third-Generation Sequencing Reveals the Adaptive Role of the Epigenome in Three Deep-Sea Polychaetes.</title>
        <authorList>
            <person name="Perez M."/>
            <person name="Aroh O."/>
            <person name="Sun Y."/>
            <person name="Lan Y."/>
            <person name="Juniper S.K."/>
            <person name="Young C.R."/>
            <person name="Angers B."/>
            <person name="Qian P.Y."/>
        </authorList>
    </citation>
    <scope>NUCLEOTIDE SEQUENCE</scope>
    <source>
        <strain evidence="2">P08H-3</strain>
    </source>
</reference>
<gene>
    <name evidence="2" type="ORF">LSH36_45g06043</name>
</gene>
<feature type="signal peptide" evidence="1">
    <location>
        <begin position="1"/>
        <end position="20"/>
    </location>
</feature>